<evidence type="ECO:0008006" key="6">
    <source>
        <dbReference type="Google" id="ProtNLM"/>
    </source>
</evidence>
<feature type="compositionally biased region" description="Basic and acidic residues" evidence="2">
    <location>
        <begin position="43"/>
        <end position="61"/>
    </location>
</feature>
<proteinExistence type="predicted"/>
<sequence>MAFNDINVTVQGEKVSSKNPVISINATYRSLEDDNTDIYSEYGKGEHNPTKRTAEDSKTEEKEIEDATTVSTRVKKKSTSSGMVLDDLEFLHDFLEHQSKRNWFESNCFEFCFTIQNTYCMCVICMFVYIAHKLQKKKKKKQNQIKQNQVSIPIICMIFTYGHIALALWMTFNPTEFIGLYQFQSGPLKGYGFGWQGIVPMKAIKMAEMAVDLMIPNVIRMEDIIHRINPNEVAVIMEPACYKVLQIIIPRVAQSQAPMAWALLPEHLRKSFIDIAVRDAPITVKNMIEDISKNIESVFDLKDMVGTALQNDKKLLSNVFLKCGWKELIFIRKFNKTKKMDRNFGAVLGLVLGFGQMIATISFGHNKLVKYWMLPVSGFILGWITNWIALQIIFRPVLPHRFCGITIHGLFLRRQREVSVEFASFLTKTVLRAEVLFSSMLRGKSSDRLFDLVIRHFEDACERFADFGRIKPLLEYAVGPEKFQRIKKEACDELLKCHQEMECQEDIMIVQKKLENYADEVMDLERLIREQMSKLSYQQFEGCLHPVFKEDEIKLIAIGAILGLLVGFFQVYVIRN</sequence>
<organism evidence="4 5">
    <name type="scientific">Reticulomyxa filosa</name>
    <dbReference type="NCBI Taxonomy" id="46433"/>
    <lineage>
        <taxon>Eukaryota</taxon>
        <taxon>Sar</taxon>
        <taxon>Rhizaria</taxon>
        <taxon>Retaria</taxon>
        <taxon>Foraminifera</taxon>
        <taxon>Monothalamids</taxon>
        <taxon>Reticulomyxidae</taxon>
        <taxon>Reticulomyxa</taxon>
    </lineage>
</organism>
<dbReference type="Proteomes" id="UP000023152">
    <property type="component" value="Unassembled WGS sequence"/>
</dbReference>
<dbReference type="OMA" id="EWLLFVH"/>
<dbReference type="AlphaFoldDB" id="X6N8W3"/>
<evidence type="ECO:0000256" key="1">
    <source>
        <dbReference type="SAM" id="Coils"/>
    </source>
</evidence>
<dbReference type="OrthoDB" id="410754at2759"/>
<gene>
    <name evidence="4" type="ORF">RFI_14864</name>
</gene>
<keyword evidence="1" id="KW-0175">Coiled coil</keyword>
<dbReference type="PANTHER" id="PTHR35791:SF1">
    <property type="entry name" value="UPF0754 MEMBRANE PROTEIN YHEB"/>
    <property type="match status" value="1"/>
</dbReference>
<keyword evidence="3" id="KW-1133">Transmembrane helix</keyword>
<feature type="region of interest" description="Disordered" evidence="2">
    <location>
        <begin position="40"/>
        <end position="69"/>
    </location>
</feature>
<evidence type="ECO:0000313" key="4">
    <source>
        <dbReference type="EMBL" id="ETO22338.1"/>
    </source>
</evidence>
<accession>X6N8W3</accession>
<name>X6N8W3_RETFI</name>
<dbReference type="PANTHER" id="PTHR35791">
    <property type="entry name" value="UPF0754 MEMBRANE PROTEIN YHEB"/>
    <property type="match status" value="1"/>
</dbReference>
<feature type="transmembrane region" description="Helical" evidence="3">
    <location>
        <begin position="344"/>
        <end position="365"/>
    </location>
</feature>
<dbReference type="EMBL" id="ASPP01010825">
    <property type="protein sequence ID" value="ETO22338.1"/>
    <property type="molecule type" value="Genomic_DNA"/>
</dbReference>
<feature type="transmembrane region" description="Helical" evidence="3">
    <location>
        <begin position="555"/>
        <end position="574"/>
    </location>
</feature>
<comment type="caution">
    <text evidence="4">The sequence shown here is derived from an EMBL/GenBank/DDBJ whole genome shotgun (WGS) entry which is preliminary data.</text>
</comment>
<feature type="coiled-coil region" evidence="1">
    <location>
        <begin position="507"/>
        <end position="534"/>
    </location>
</feature>
<keyword evidence="3" id="KW-0472">Membrane</keyword>
<evidence type="ECO:0000313" key="5">
    <source>
        <dbReference type="Proteomes" id="UP000023152"/>
    </source>
</evidence>
<keyword evidence="3" id="KW-0812">Transmembrane</keyword>
<feature type="transmembrane region" description="Helical" evidence="3">
    <location>
        <begin position="152"/>
        <end position="172"/>
    </location>
</feature>
<reference evidence="4 5" key="1">
    <citation type="journal article" date="2013" name="Curr. Biol.">
        <title>The Genome of the Foraminiferan Reticulomyxa filosa.</title>
        <authorList>
            <person name="Glockner G."/>
            <person name="Hulsmann N."/>
            <person name="Schleicher M."/>
            <person name="Noegel A.A."/>
            <person name="Eichinger L."/>
            <person name="Gallinger C."/>
            <person name="Pawlowski J."/>
            <person name="Sierra R."/>
            <person name="Euteneuer U."/>
            <person name="Pillet L."/>
            <person name="Moustafa A."/>
            <person name="Platzer M."/>
            <person name="Groth M."/>
            <person name="Szafranski K."/>
            <person name="Schliwa M."/>
        </authorList>
    </citation>
    <scope>NUCLEOTIDE SEQUENCE [LARGE SCALE GENOMIC DNA]</scope>
</reference>
<feature type="transmembrane region" description="Helical" evidence="3">
    <location>
        <begin position="113"/>
        <end position="131"/>
    </location>
</feature>
<keyword evidence="5" id="KW-1185">Reference proteome</keyword>
<evidence type="ECO:0000256" key="2">
    <source>
        <dbReference type="SAM" id="MobiDB-lite"/>
    </source>
</evidence>
<feature type="transmembrane region" description="Helical" evidence="3">
    <location>
        <begin position="371"/>
        <end position="394"/>
    </location>
</feature>
<evidence type="ECO:0000256" key="3">
    <source>
        <dbReference type="SAM" id="Phobius"/>
    </source>
</evidence>
<protein>
    <recommendedName>
        <fullName evidence="6">DUF445 domain-containing protein</fullName>
    </recommendedName>
</protein>